<sequence length="2539" mass="263499">MNRESVHQIAVAMLPLSLGVSMGLSSSPTGSYYGRSSSASLYRSGNVDVFLDRPVQPLGNRQSKKAKTNKQLLALKDLSASNLDIPDNINSDTQKRMNLSHVDDVKLIKLNKNESTNLNSQSLTYQEIELKTLHPTRELVIIDASIEDKHVFYNMSRPGVDVVEIKFTKNSLNQLSNALANYQNLDALHLVSHAKKGVIYLGKQAITEDKLKQDVQALASIDHALKDKGDVLIYGCDLAANSSGDHLLELIANKANVDVAASNNKTGASDKNGDWDLEIVKGNIETDKPFSDLALKDFTSILPIPGEIRFEISAATSGAYDGAAGTDASYTNGGYTIVADGADVSTYITNGSNYVYAGFFSSPESLLTLDFSGGETFDASSIYIKNGNVNGADFTITSDVGDSVTSSSLATYSGETVDLTGFDGITKLYITPSTPTFWGVDNLNMSFNTNTTPAISIDNSTLAFTEGDGVTQIDSAATLSDADGDADWNGGTLVAQITANNEAADQLSIPDNVVGLINTSGTNLLNGGTVIGTLSASEGTVTNGTALTITFDSDATNALVQQTLRAIHYNNTSSTPGTSDRTVTFTATDTNTDSANDTRTISVDDTPDSDGSLTAAGGVTEPVGLDTTVDTVGEAVDIFDFTLSDGGTSDGLAMTVSEVVVNVSGTTTDTQRDNITWRLNGNDVSNVTGVYNAGADTITFSGLSISIADGGSETYTINAYYNDNTNVTEDNTFILSVDGDTDLTVGGAGTQMGSTSAITNGSGGTLDVTASALAFTTQPAGSVSGGALTTQPVVTAQDAFGNTDVDFTETIALTESSAGTLTNATQSAVSGVATFTNVTYTATADQQSFILTANDQDGVGSDLSTTDANSVTSDVVATLLLFDTQPAPLSVNSGIATNFTTVPVVSARDAIGVVDTGYSTDITLVEVNGAGSATMSGTGDTDGNGATVSITPSSGVSTFSNMQITYTASGGSSENFNLQASSGGLSTVNSNQLTAQVQDNDGSLISAAGVIEPVGLATTVDTIGEAVNVFDFTLSDGGTADGMAMTVSQVVVNVSGTTSDVTRNKVNWQLNGPDVSNVTGTYNAGSDTITFTGLSISIADAASEIYTLSGYYNDNTGLTEDQTFVFSVDGDSDLTVGSSGTQMGVTSAVTNGTGSTIDVTASILAFITQPAGSVSGNTLTTQPAVTAQDAFGNTDTDFTETITVTEASSGSLSNGSVSASSGVATFTNVIYTATADQQSFTLTANDQDGVGSNLSTVDSNAVTSDVVATTLVYQTQPAPLSVNSGEATNFTTVPVVSAQDANGVVDTGYSTDISLAEVNGAGTATMSGTGDTDGNGATVSITPSSGVSTFTGLQITYTASGGSNENFNLQASSGGLTSVNSNQITGVVNTAPSITSTAITTATEDSGYSYTLTATDADSDPLTFSAPTLPSWLSFNAGTGALTGTPTNDEVGNHNVTLRVNDGTVDVDQSFTITVSNINDAPVVTSTAITATTEDAAYSYTFTVTDDDSGDTLTLSAPTLPSWLSFNAGTGALTGTPTNDEVGNHNVTLRVNDGTVDVDQSFTITVSNINDAPVVTSTAITAATEDAAYSYTFTATDDDSGDTLTLSAPTLPSWLSFNAGTGVLTGTPTNDEVGNHNVTLRVNDGTVDVDQSFTITVNGVNDLPTGEVIINGTPVRNETLTAETSSIVDEDGLGAFSYQWQRSSSNISGATGSSYLLGDDDVGQTIRVVVSYTDGGGTEETLISDATESIADLDSDGDGIPDLVEGTGDTDGDGIPDYLDEDSDGDGIPDSEEGTSDSDGDAIPDYLDSSPDEDGDGIPDVMDGNANIDTDGDGEADVFDTDSDNDGIPDFNESNASGLDTDGDGIDDAFDVDQTGGTDSNGDGIDDAALVDTDSDGIADAYDRDSDNDLVPDALENELGLALRQNVDLSRLLMEMTSDFDGDGVEDYRDNDSDQDGITDRAESLVSDTDSDGDQIVDAFDVDITSGTDANLDGIDDNVSLQNSDNDQSPDMFDLDSDNDGLSDVTEAGFNDTDQNALLDEADVATDTPQSTDNDGIPDYLDRDSDDDGTFDILSGGGASLDIDGDGQIDNATDTDGDGLVDSVDEEQNQFGNAPDRDGDGIASSTDRDDDGDGIADVVEGTLDNDQDGLINANDRDSDGDGLTDQFEANRPAPLGQDADSDGIDDRYDVDFAGGNDANGDGISDAFSVVDTDGDGQPDYLDTDSDNDGISDLREQINVVLSGQDTDGDGLDDAIDVDQTSGVDANGDGMDDSVFNNDDIDGDGVLAFRDLDTDGDGILDANEDGDFNNDGIDDRIQAEIKVEPTSSSGSSSFILLFMLMMLATLRNSVKARLILALIATSLFSFKLNASENNACISGKESKNMCWYIGMGIGASKFNPLTENTNWQITDDSSTASKLTLGLDLGHDWFSELNYSRLGNAKLESVNPSLQNTGNIRYDMSSLAVGYRLRVKQYGSLNIKAGWAGMHATSNFIPTENDNFFMWGIGGRWPVGEYGQAFQVEYERFKDDISVMSLSFVKYF</sequence>
<evidence type="ECO:0000259" key="2">
    <source>
        <dbReference type="SMART" id="SM00736"/>
    </source>
</evidence>
<dbReference type="Gene3D" id="2.60.40.2700">
    <property type="match status" value="1"/>
</dbReference>
<dbReference type="PANTHER" id="PTHR10199:SF119">
    <property type="entry name" value="RE20510P"/>
    <property type="match status" value="1"/>
</dbReference>
<comment type="caution">
    <text evidence="3">The sequence shown here is derived from an EMBL/GenBank/DDBJ whole genome shotgun (WGS) entry which is preliminary data.</text>
</comment>
<accession>A0A316FRE8</accession>
<dbReference type="GO" id="GO:0005509">
    <property type="term" value="F:calcium ion binding"/>
    <property type="evidence" value="ECO:0007669"/>
    <property type="project" value="InterPro"/>
</dbReference>
<dbReference type="EMBL" id="QGGU01000006">
    <property type="protein sequence ID" value="PWK50755.1"/>
    <property type="molecule type" value="Genomic_DNA"/>
</dbReference>
<dbReference type="OrthoDB" id="6057062at2"/>
<organism evidence="3 4">
    <name type="scientific">Pleionea mediterranea</name>
    <dbReference type="NCBI Taxonomy" id="523701"/>
    <lineage>
        <taxon>Bacteria</taxon>
        <taxon>Pseudomonadati</taxon>
        <taxon>Pseudomonadota</taxon>
        <taxon>Gammaproteobacteria</taxon>
        <taxon>Oceanospirillales</taxon>
        <taxon>Pleioneaceae</taxon>
        <taxon>Pleionea</taxon>
    </lineage>
</organism>
<reference evidence="3 4" key="1">
    <citation type="submission" date="2018-05" db="EMBL/GenBank/DDBJ databases">
        <title>Genomic Encyclopedia of Type Strains, Phase IV (KMG-IV): sequencing the most valuable type-strain genomes for metagenomic binning, comparative biology and taxonomic classification.</title>
        <authorList>
            <person name="Goeker M."/>
        </authorList>
    </citation>
    <scope>NUCLEOTIDE SEQUENCE [LARGE SCALE GENOMIC DNA]</scope>
    <source>
        <strain evidence="3 4">DSM 25350</strain>
    </source>
</reference>
<evidence type="ECO:0000313" key="4">
    <source>
        <dbReference type="Proteomes" id="UP000245790"/>
    </source>
</evidence>
<dbReference type="InterPro" id="IPR006644">
    <property type="entry name" value="Cadg"/>
</dbReference>
<keyword evidence="4" id="KW-1185">Reference proteome</keyword>
<evidence type="ECO:0000313" key="3">
    <source>
        <dbReference type="EMBL" id="PWK50755.1"/>
    </source>
</evidence>
<feature type="domain" description="Dystroglycan-type cadherin-like" evidence="2">
    <location>
        <begin position="1575"/>
        <end position="1664"/>
    </location>
</feature>
<feature type="compositionally biased region" description="Low complexity" evidence="1">
    <location>
        <begin position="2193"/>
        <end position="2202"/>
    </location>
</feature>
<dbReference type="SUPFAM" id="SSF56925">
    <property type="entry name" value="OMPA-like"/>
    <property type="match status" value="1"/>
</dbReference>
<feature type="domain" description="Dystroglycan-type cadherin-like" evidence="2">
    <location>
        <begin position="1394"/>
        <end position="1482"/>
    </location>
</feature>
<dbReference type="InterPro" id="IPR011250">
    <property type="entry name" value="OMP/PagP_B-barrel"/>
</dbReference>
<dbReference type="Gene3D" id="4.10.1080.10">
    <property type="entry name" value="TSP type-3 repeat"/>
    <property type="match status" value="1"/>
</dbReference>
<dbReference type="SUPFAM" id="SSF103647">
    <property type="entry name" value="TSP type-3 repeat"/>
    <property type="match status" value="1"/>
</dbReference>
<dbReference type="PANTHER" id="PTHR10199">
    <property type="entry name" value="THROMBOSPONDIN"/>
    <property type="match status" value="1"/>
</dbReference>
<name>A0A316FRE8_9GAMM</name>
<dbReference type="InterPro" id="IPR025592">
    <property type="entry name" value="DUF4347"/>
</dbReference>
<protein>
    <submittedName>
        <fullName evidence="3">Putative Ig domain-containing protein</fullName>
    </submittedName>
</protein>
<dbReference type="Proteomes" id="UP000245790">
    <property type="component" value="Unassembled WGS sequence"/>
</dbReference>
<feature type="compositionally biased region" description="Acidic residues" evidence="1">
    <location>
        <begin position="1768"/>
        <end position="1802"/>
    </location>
</feature>
<feature type="compositionally biased region" description="Polar residues" evidence="1">
    <location>
        <begin position="1999"/>
        <end position="2009"/>
    </location>
</feature>
<dbReference type="InterPro" id="IPR015919">
    <property type="entry name" value="Cadherin-like_sf"/>
</dbReference>
<dbReference type="Gene3D" id="2.60.40.10">
    <property type="entry name" value="Immunoglobulins"/>
    <property type="match status" value="3"/>
</dbReference>
<proteinExistence type="predicted"/>
<feature type="compositionally biased region" description="Acidic residues" evidence="1">
    <location>
        <begin position="1830"/>
        <end position="1847"/>
    </location>
</feature>
<dbReference type="GO" id="GO:0016020">
    <property type="term" value="C:membrane"/>
    <property type="evidence" value="ECO:0007669"/>
    <property type="project" value="InterPro"/>
</dbReference>
<dbReference type="SMART" id="SM00736">
    <property type="entry name" value="CADG"/>
    <property type="match status" value="3"/>
</dbReference>
<feature type="compositionally biased region" description="Acidic residues" evidence="1">
    <location>
        <begin position="1861"/>
        <end position="1871"/>
    </location>
</feature>
<feature type="region of interest" description="Disordered" evidence="1">
    <location>
        <begin position="1750"/>
        <end position="1889"/>
    </location>
</feature>
<feature type="domain" description="Dystroglycan-type cadherin-like" evidence="2">
    <location>
        <begin position="1484"/>
        <end position="1573"/>
    </location>
</feature>
<gene>
    <name evidence="3" type="ORF">C8D97_10642</name>
</gene>
<dbReference type="InterPro" id="IPR013783">
    <property type="entry name" value="Ig-like_fold"/>
</dbReference>
<dbReference type="InterPro" id="IPR028974">
    <property type="entry name" value="TSP_type-3_rpt"/>
</dbReference>
<dbReference type="Pfam" id="PF05345">
    <property type="entry name" value="He_PIG"/>
    <property type="match status" value="3"/>
</dbReference>
<dbReference type="SUPFAM" id="SSF49313">
    <property type="entry name" value="Cadherin-like"/>
    <property type="match status" value="3"/>
</dbReference>
<dbReference type="RefSeq" id="WP_109763423.1">
    <property type="nucleotide sequence ID" value="NZ_QGGU01000006.1"/>
</dbReference>
<evidence type="ECO:0000256" key="1">
    <source>
        <dbReference type="SAM" id="MobiDB-lite"/>
    </source>
</evidence>
<feature type="region of interest" description="Disordered" evidence="1">
    <location>
        <begin position="1995"/>
        <end position="2216"/>
    </location>
</feature>
<dbReference type="Pfam" id="PF14252">
    <property type="entry name" value="DUF4347"/>
    <property type="match status" value="1"/>
</dbReference>
<dbReference type="Gene3D" id="2.40.160.20">
    <property type="match status" value="1"/>
</dbReference>
<feature type="compositionally biased region" description="Acidic residues" evidence="1">
    <location>
        <begin position="2083"/>
        <end position="2108"/>
    </location>
</feature>